<evidence type="ECO:0000256" key="5">
    <source>
        <dbReference type="ARBA" id="ARBA00022837"/>
    </source>
</evidence>
<dbReference type="Pfam" id="PF18884">
    <property type="entry name" value="TSP3_bac"/>
    <property type="match status" value="3"/>
</dbReference>
<dbReference type="NCBIfam" id="TIGR01076">
    <property type="entry name" value="sortase_fam"/>
    <property type="match status" value="1"/>
</dbReference>
<dbReference type="EMBL" id="MGEF01000064">
    <property type="protein sequence ID" value="OGL77184.1"/>
    <property type="molecule type" value="Genomic_DNA"/>
</dbReference>
<evidence type="ECO:0000256" key="1">
    <source>
        <dbReference type="ARBA" id="ARBA00004613"/>
    </source>
</evidence>
<dbReference type="Pfam" id="PF04203">
    <property type="entry name" value="Sortase"/>
    <property type="match status" value="1"/>
</dbReference>
<dbReference type="Gene3D" id="2.40.260.10">
    <property type="entry name" value="Sortase"/>
    <property type="match status" value="1"/>
</dbReference>
<accession>A0A1F7UHJ6</accession>
<dbReference type="Proteomes" id="UP000176604">
    <property type="component" value="Unassembled WGS sequence"/>
</dbReference>
<dbReference type="GO" id="GO:0016787">
    <property type="term" value="F:hydrolase activity"/>
    <property type="evidence" value="ECO:0007669"/>
    <property type="project" value="UniProtKB-KW"/>
</dbReference>
<protein>
    <recommendedName>
        <fullName evidence="9">Sortase</fullName>
    </recommendedName>
</protein>
<comment type="caution">
    <text evidence="7">The sequence shown here is derived from an EMBL/GenBank/DDBJ whole genome shotgun (WGS) entry which is preliminary data.</text>
</comment>
<evidence type="ECO:0000256" key="3">
    <source>
        <dbReference type="ARBA" id="ARBA00022729"/>
    </source>
</evidence>
<evidence type="ECO:0000256" key="2">
    <source>
        <dbReference type="ARBA" id="ARBA00022525"/>
    </source>
</evidence>
<feature type="region of interest" description="Disordered" evidence="6">
    <location>
        <begin position="75"/>
        <end position="159"/>
    </location>
</feature>
<dbReference type="InterPro" id="IPR053180">
    <property type="entry name" value="Ca-binding_acidic-repeat"/>
</dbReference>
<dbReference type="STRING" id="1802397.A3J43_00160"/>
<name>A0A1F7UHJ6_9BACT</name>
<evidence type="ECO:0000256" key="6">
    <source>
        <dbReference type="SAM" id="MobiDB-lite"/>
    </source>
</evidence>
<dbReference type="InterPro" id="IPR059100">
    <property type="entry name" value="TSP3_bac"/>
</dbReference>
<comment type="subcellular location">
    <subcellularLocation>
        <location evidence="1">Secreted</location>
    </subcellularLocation>
</comment>
<sequence>MQTLQINPYELPRISRLALALVSSVLTGFVATALLQWQTVAATVRAPDAIPTRIADTDRDGLSDLEESAYHTSIYAADSDGDGMNDGDEVTNGRNPLGEGPLPARAAAQQRGADRDHDDLADAEEEALGTNADSPDTDGDGFPDGLEVARGYDPGGQGRPRVEIAIPAIKVRAPLVWTDSTDEKTIEQDLARGVILFPGTAVPGHIGNAFVTGHSSDYLWQRGPYRDIFKNLPQLKEGDEVIFSFSYANGKQRTVTYSLNEMLVVAPTDRSLLSPTPTPTLTLVTCYPIGSNALRIAWRGTLVSQER</sequence>
<evidence type="ECO:0008006" key="9">
    <source>
        <dbReference type="Google" id="ProtNLM"/>
    </source>
</evidence>
<evidence type="ECO:0000313" key="7">
    <source>
        <dbReference type="EMBL" id="OGL77184.1"/>
    </source>
</evidence>
<keyword evidence="5" id="KW-0106">Calcium</keyword>
<dbReference type="AlphaFoldDB" id="A0A1F7UHJ6"/>
<evidence type="ECO:0000256" key="4">
    <source>
        <dbReference type="ARBA" id="ARBA00022801"/>
    </source>
</evidence>
<dbReference type="InterPro" id="IPR005754">
    <property type="entry name" value="Sortase"/>
</dbReference>
<dbReference type="PANTHER" id="PTHR37467:SF1">
    <property type="entry name" value="EXPORTED CALCIUM-BINDING GLYCOPROTEIN"/>
    <property type="match status" value="1"/>
</dbReference>
<organism evidence="7 8">
    <name type="scientific">Candidatus Uhrbacteria bacterium RIFCSPHIGHO2_12_FULL_54_23</name>
    <dbReference type="NCBI Taxonomy" id="1802397"/>
    <lineage>
        <taxon>Bacteria</taxon>
        <taxon>Candidatus Uhriibacteriota</taxon>
    </lineage>
</organism>
<reference evidence="7 8" key="1">
    <citation type="journal article" date="2016" name="Nat. Commun.">
        <title>Thousands of microbial genomes shed light on interconnected biogeochemical processes in an aquifer system.</title>
        <authorList>
            <person name="Anantharaman K."/>
            <person name="Brown C.T."/>
            <person name="Hug L.A."/>
            <person name="Sharon I."/>
            <person name="Castelle C.J."/>
            <person name="Probst A.J."/>
            <person name="Thomas B.C."/>
            <person name="Singh A."/>
            <person name="Wilkins M.J."/>
            <person name="Karaoz U."/>
            <person name="Brodie E.L."/>
            <person name="Williams K.H."/>
            <person name="Hubbard S.S."/>
            <person name="Banfield J.F."/>
        </authorList>
    </citation>
    <scope>NUCLEOTIDE SEQUENCE [LARGE SCALE GENOMIC DNA]</scope>
</reference>
<dbReference type="PANTHER" id="PTHR37467">
    <property type="entry name" value="EXPORTED CALCIUM-BINDING GLYCOPROTEIN-RELATED"/>
    <property type="match status" value="1"/>
</dbReference>
<keyword evidence="4" id="KW-0378">Hydrolase</keyword>
<feature type="compositionally biased region" description="Acidic residues" evidence="6">
    <location>
        <begin position="79"/>
        <end position="89"/>
    </location>
</feature>
<keyword evidence="3" id="KW-0732">Signal</keyword>
<gene>
    <name evidence="7" type="ORF">A3J43_00160</name>
</gene>
<evidence type="ECO:0000313" key="8">
    <source>
        <dbReference type="Proteomes" id="UP000176604"/>
    </source>
</evidence>
<dbReference type="SUPFAM" id="SSF63817">
    <property type="entry name" value="Sortase"/>
    <property type="match status" value="1"/>
</dbReference>
<dbReference type="InterPro" id="IPR023365">
    <property type="entry name" value="Sortase_dom-sf"/>
</dbReference>
<keyword evidence="2" id="KW-0964">Secreted</keyword>
<proteinExistence type="predicted"/>